<accession>A0A9X0A9W9</accession>
<feature type="compositionally biased region" description="Polar residues" evidence="1">
    <location>
        <begin position="116"/>
        <end position="125"/>
    </location>
</feature>
<name>A0A9X0A9W9_9HELO</name>
<evidence type="ECO:0000256" key="1">
    <source>
        <dbReference type="SAM" id="MobiDB-lite"/>
    </source>
</evidence>
<feature type="region of interest" description="Disordered" evidence="1">
    <location>
        <begin position="153"/>
        <end position="174"/>
    </location>
</feature>
<dbReference type="Proteomes" id="UP001152300">
    <property type="component" value="Unassembled WGS sequence"/>
</dbReference>
<feature type="region of interest" description="Disordered" evidence="1">
    <location>
        <begin position="93"/>
        <end position="128"/>
    </location>
</feature>
<dbReference type="EMBL" id="JAPEIS010000016">
    <property type="protein sequence ID" value="KAJ8058298.1"/>
    <property type="molecule type" value="Genomic_DNA"/>
</dbReference>
<gene>
    <name evidence="2" type="ORF">OCU04_012492</name>
</gene>
<comment type="caution">
    <text evidence="2">The sequence shown here is derived from an EMBL/GenBank/DDBJ whole genome shotgun (WGS) entry which is preliminary data.</text>
</comment>
<proteinExistence type="predicted"/>
<dbReference type="AlphaFoldDB" id="A0A9X0A9W9"/>
<reference evidence="2" key="1">
    <citation type="submission" date="2022-11" db="EMBL/GenBank/DDBJ databases">
        <title>Genome Resource of Sclerotinia nivalis Strain SnTB1, a Plant Pathogen Isolated from American Ginseng.</title>
        <authorList>
            <person name="Fan S."/>
        </authorList>
    </citation>
    <scope>NUCLEOTIDE SEQUENCE</scope>
    <source>
        <strain evidence="2">SnTB1</strain>
    </source>
</reference>
<sequence>MYEESASPAILDKDGDDRYVFEYEVGLFPVFDEQELPASASAPLSSSPSNTNSLKSLFELACGPSINQLIARAIKSRSFSSLFTSRIIDTPGESASNAPFSKHDQKASGSAGFSRVGSSKNTPTSVRHIGSYGSTTAITNDSDYGVELHETDIPMDSMNGSRDINAARHEKSIV</sequence>
<organism evidence="2 3">
    <name type="scientific">Sclerotinia nivalis</name>
    <dbReference type="NCBI Taxonomy" id="352851"/>
    <lineage>
        <taxon>Eukaryota</taxon>
        <taxon>Fungi</taxon>
        <taxon>Dikarya</taxon>
        <taxon>Ascomycota</taxon>
        <taxon>Pezizomycotina</taxon>
        <taxon>Leotiomycetes</taxon>
        <taxon>Helotiales</taxon>
        <taxon>Sclerotiniaceae</taxon>
        <taxon>Sclerotinia</taxon>
    </lineage>
</organism>
<protein>
    <submittedName>
        <fullName evidence="2">Uncharacterized protein</fullName>
    </submittedName>
</protein>
<keyword evidence="3" id="KW-1185">Reference proteome</keyword>
<dbReference type="OrthoDB" id="4912596at2759"/>
<evidence type="ECO:0000313" key="2">
    <source>
        <dbReference type="EMBL" id="KAJ8058298.1"/>
    </source>
</evidence>
<feature type="compositionally biased region" description="Basic and acidic residues" evidence="1">
    <location>
        <begin position="165"/>
        <end position="174"/>
    </location>
</feature>
<evidence type="ECO:0000313" key="3">
    <source>
        <dbReference type="Proteomes" id="UP001152300"/>
    </source>
</evidence>